<dbReference type="Pfam" id="PF00291">
    <property type="entry name" value="PALP"/>
    <property type="match status" value="1"/>
</dbReference>
<dbReference type="InterPro" id="IPR027278">
    <property type="entry name" value="ACCD_DCysDesulf"/>
</dbReference>
<dbReference type="GO" id="GO:0008660">
    <property type="term" value="F:1-aminocyclopropane-1-carboxylate deaminase activity"/>
    <property type="evidence" value="ECO:0007669"/>
    <property type="project" value="UniProtKB-EC"/>
</dbReference>
<keyword evidence="6" id="KW-1185">Reference proteome</keyword>
<evidence type="ECO:0000256" key="3">
    <source>
        <dbReference type="ARBA" id="ARBA00022898"/>
    </source>
</evidence>
<feature type="domain" description="Tryptophan synthase beta chain-like PALP" evidence="4">
    <location>
        <begin position="17"/>
        <end position="293"/>
    </location>
</feature>
<evidence type="ECO:0000313" key="5">
    <source>
        <dbReference type="EMBL" id="CAL2076580.1"/>
    </source>
</evidence>
<dbReference type="InterPro" id="IPR036052">
    <property type="entry name" value="TrpB-like_PALP_sf"/>
</dbReference>
<evidence type="ECO:0000259" key="4">
    <source>
        <dbReference type="Pfam" id="PF00291"/>
    </source>
</evidence>
<sequence length="315" mass="35600">MLSNLPEFNLNVENQQIRLPILEEFNVELWIKREDKIHDQISGNKFRKLKYNIKETQKLQKKTILTFGGAYSNHILAVAAAGKLNGIETIGIIRGEELAKDLEKTLATNSTLALAKAYGMKFEFISREAYRNKNTSEFIDGLKQKFGDFYLVPEGGTNQLAIKGCEEILTIEDEKFDYICVAVGTGGTISGLINSIQNHQEILGFPALKGDFLQEEIKQLIRNQNTWSLINDYHFGGYGKFNSDLIRFINEFKAETEVLLDPIYTGKMLFGILDLIKRNKFSKGAKILAIHTGGIQGIDGFNQKLRKKQLDIISL</sequence>
<evidence type="ECO:0000256" key="2">
    <source>
        <dbReference type="ARBA" id="ARBA00008639"/>
    </source>
</evidence>
<evidence type="ECO:0000313" key="6">
    <source>
        <dbReference type="Proteomes" id="UP001497416"/>
    </source>
</evidence>
<comment type="cofactor">
    <cofactor evidence="1">
        <name>pyridoxal 5'-phosphate</name>
        <dbReference type="ChEBI" id="CHEBI:597326"/>
    </cofactor>
</comment>
<comment type="caution">
    <text evidence="5">The sequence shown here is derived from an EMBL/GenBank/DDBJ whole genome shotgun (WGS) entry which is preliminary data.</text>
</comment>
<dbReference type="PANTHER" id="PTHR43780:SF2">
    <property type="entry name" value="1-AMINOCYCLOPROPANE-1-CARBOXYLATE DEAMINASE-RELATED"/>
    <property type="match status" value="1"/>
</dbReference>
<name>A0ABM9NRV1_9FLAO</name>
<dbReference type="EC" id="3.5.99.7" evidence="5"/>
<evidence type="ECO:0000256" key="1">
    <source>
        <dbReference type="ARBA" id="ARBA00001933"/>
    </source>
</evidence>
<dbReference type="Proteomes" id="UP001497416">
    <property type="component" value="Unassembled WGS sequence"/>
</dbReference>
<organism evidence="5 6">
    <name type="scientific">Tenacibaculum platacis</name>
    <dbReference type="NCBI Taxonomy" id="3137852"/>
    <lineage>
        <taxon>Bacteria</taxon>
        <taxon>Pseudomonadati</taxon>
        <taxon>Bacteroidota</taxon>
        <taxon>Flavobacteriia</taxon>
        <taxon>Flavobacteriales</taxon>
        <taxon>Flavobacteriaceae</taxon>
        <taxon>Tenacibaculum</taxon>
    </lineage>
</organism>
<protein>
    <submittedName>
        <fullName evidence="5">1-aminocyclopropane-1-carboxylate deaminase</fullName>
        <ecNumber evidence="5">3.5.99.7</ecNumber>
    </submittedName>
</protein>
<accession>A0ABM9NRV1</accession>
<keyword evidence="3" id="KW-0663">Pyridoxal phosphate</keyword>
<keyword evidence="5" id="KW-0378">Hydrolase</keyword>
<reference evidence="5 6" key="1">
    <citation type="submission" date="2024-05" db="EMBL/GenBank/DDBJ databases">
        <authorList>
            <person name="Duchaud E."/>
        </authorList>
    </citation>
    <scope>NUCLEOTIDE SEQUENCE [LARGE SCALE GENOMIC DNA]</scope>
    <source>
        <strain evidence="5">Ena-SAMPLE-TAB-13-05-2024-13:56:06:370-140302</strain>
    </source>
</reference>
<dbReference type="Gene3D" id="3.40.50.1100">
    <property type="match status" value="2"/>
</dbReference>
<comment type="similarity">
    <text evidence="2">Belongs to the ACC deaminase/D-cysteine desulfhydrase family.</text>
</comment>
<dbReference type="EMBL" id="CAXIXY010000003">
    <property type="protein sequence ID" value="CAL2076580.1"/>
    <property type="molecule type" value="Genomic_DNA"/>
</dbReference>
<dbReference type="PIRSF" id="PIRSF006278">
    <property type="entry name" value="ACCD_DCysDesulf"/>
    <property type="match status" value="1"/>
</dbReference>
<dbReference type="InterPro" id="IPR001926">
    <property type="entry name" value="TrpB-like_PALP"/>
</dbReference>
<dbReference type="SUPFAM" id="SSF53686">
    <property type="entry name" value="Tryptophan synthase beta subunit-like PLP-dependent enzymes"/>
    <property type="match status" value="1"/>
</dbReference>
<proteinExistence type="inferred from homology"/>
<dbReference type="PANTHER" id="PTHR43780">
    <property type="entry name" value="1-AMINOCYCLOPROPANE-1-CARBOXYLATE DEAMINASE-RELATED"/>
    <property type="match status" value="1"/>
</dbReference>
<dbReference type="RefSeq" id="WP_348709943.1">
    <property type="nucleotide sequence ID" value="NZ_CAXIXY010000003.1"/>
</dbReference>
<gene>
    <name evidence="5" type="ORF">T190607A01A_10383</name>
</gene>